<dbReference type="EMBL" id="BPLR01001194">
    <property type="protein sequence ID" value="GIZ00698.1"/>
    <property type="molecule type" value="Genomic_DNA"/>
</dbReference>
<keyword evidence="1" id="KW-1133">Transmembrane helix</keyword>
<dbReference type="Proteomes" id="UP001054945">
    <property type="component" value="Unassembled WGS sequence"/>
</dbReference>
<dbReference type="AlphaFoldDB" id="A0AAV4Y0S8"/>
<comment type="caution">
    <text evidence="2">The sequence shown here is derived from an EMBL/GenBank/DDBJ whole genome shotgun (WGS) entry which is preliminary data.</text>
</comment>
<feature type="transmembrane region" description="Helical" evidence="1">
    <location>
        <begin position="58"/>
        <end position="78"/>
    </location>
</feature>
<accession>A0AAV4Y0S8</accession>
<evidence type="ECO:0000256" key="1">
    <source>
        <dbReference type="SAM" id="Phobius"/>
    </source>
</evidence>
<evidence type="ECO:0000313" key="3">
    <source>
        <dbReference type="Proteomes" id="UP001054945"/>
    </source>
</evidence>
<proteinExistence type="predicted"/>
<name>A0AAV4Y0S8_CAEEX</name>
<keyword evidence="1" id="KW-0812">Transmembrane</keyword>
<gene>
    <name evidence="2" type="ORF">CEXT_701791</name>
</gene>
<keyword evidence="1" id="KW-0472">Membrane</keyword>
<keyword evidence="3" id="KW-1185">Reference proteome</keyword>
<evidence type="ECO:0000313" key="2">
    <source>
        <dbReference type="EMBL" id="GIZ00698.1"/>
    </source>
</evidence>
<reference evidence="2 3" key="1">
    <citation type="submission" date="2021-06" db="EMBL/GenBank/DDBJ databases">
        <title>Caerostris extrusa draft genome.</title>
        <authorList>
            <person name="Kono N."/>
            <person name="Arakawa K."/>
        </authorList>
    </citation>
    <scope>NUCLEOTIDE SEQUENCE [LARGE SCALE GENOMIC DNA]</scope>
</reference>
<protein>
    <submittedName>
        <fullName evidence="2">Uncharacterized protein</fullName>
    </submittedName>
</protein>
<sequence length="86" mass="9729">MKNGAEPRFLFWSKNKMMASRLCGPSGASLFSSHYGKGFRTMIPILEQEKDDDLKAMWAFRCFTLGFWVCFFSGFASLKCSAKPLA</sequence>
<organism evidence="2 3">
    <name type="scientific">Caerostris extrusa</name>
    <name type="common">Bark spider</name>
    <name type="synonym">Caerostris bankana</name>
    <dbReference type="NCBI Taxonomy" id="172846"/>
    <lineage>
        <taxon>Eukaryota</taxon>
        <taxon>Metazoa</taxon>
        <taxon>Ecdysozoa</taxon>
        <taxon>Arthropoda</taxon>
        <taxon>Chelicerata</taxon>
        <taxon>Arachnida</taxon>
        <taxon>Araneae</taxon>
        <taxon>Araneomorphae</taxon>
        <taxon>Entelegynae</taxon>
        <taxon>Araneoidea</taxon>
        <taxon>Araneidae</taxon>
        <taxon>Caerostris</taxon>
    </lineage>
</organism>